<dbReference type="Proteomes" id="UP000006813">
    <property type="component" value="Unassembled WGS sequence"/>
</dbReference>
<name>G5AM00_HETGA</name>
<feature type="compositionally biased region" description="Polar residues" evidence="5">
    <location>
        <begin position="1"/>
        <end position="20"/>
    </location>
</feature>
<feature type="region of interest" description="Disordered" evidence="5">
    <location>
        <begin position="123"/>
        <end position="163"/>
    </location>
</feature>
<feature type="region of interest" description="Disordered" evidence="5">
    <location>
        <begin position="1"/>
        <end position="29"/>
    </location>
</feature>
<dbReference type="GO" id="GO:0003700">
    <property type="term" value="F:DNA-binding transcription factor activity"/>
    <property type="evidence" value="ECO:0007669"/>
    <property type="project" value="InterPro"/>
</dbReference>
<dbReference type="InterPro" id="IPR000232">
    <property type="entry name" value="HSF_DNA-bd"/>
</dbReference>
<keyword evidence="7" id="KW-0346">Stress response</keyword>
<accession>G5AM00</accession>
<feature type="compositionally biased region" description="Basic and acidic residues" evidence="5">
    <location>
        <begin position="137"/>
        <end position="149"/>
    </location>
</feature>
<reference evidence="7 8" key="1">
    <citation type="journal article" date="2011" name="Nature">
        <title>Genome sequencing reveals insights into physiology and longevity of the naked mole rat.</title>
        <authorList>
            <person name="Kim E.B."/>
            <person name="Fang X."/>
            <person name="Fushan A.A."/>
            <person name="Huang Z."/>
            <person name="Lobanov A.V."/>
            <person name="Han L."/>
            <person name="Marino S.M."/>
            <person name="Sun X."/>
            <person name="Turanov A.A."/>
            <person name="Yang P."/>
            <person name="Yim S.H."/>
            <person name="Zhao X."/>
            <person name="Kasaikina M.V."/>
            <person name="Stoletzki N."/>
            <person name="Peng C."/>
            <person name="Polak P."/>
            <person name="Xiong Z."/>
            <person name="Kiezun A."/>
            <person name="Zhu Y."/>
            <person name="Chen Y."/>
            <person name="Kryukov G.V."/>
            <person name="Zhang Q."/>
            <person name="Peshkin L."/>
            <person name="Yang L."/>
            <person name="Bronson R.T."/>
            <person name="Buffenstein R."/>
            <person name="Wang B."/>
            <person name="Han C."/>
            <person name="Li Q."/>
            <person name="Chen L."/>
            <person name="Zhao W."/>
            <person name="Sunyaev S.R."/>
            <person name="Park T.J."/>
            <person name="Zhang G."/>
            <person name="Wang J."/>
            <person name="Gladyshev V.N."/>
        </authorList>
    </citation>
    <scope>NUCLEOTIDE SEQUENCE [LARGE SCALE GENOMIC DNA]</scope>
</reference>
<evidence type="ECO:0000313" key="7">
    <source>
        <dbReference type="EMBL" id="EHA98060.1"/>
    </source>
</evidence>
<feature type="compositionally biased region" description="Basic residues" evidence="5">
    <location>
        <begin position="123"/>
        <end position="135"/>
    </location>
</feature>
<dbReference type="GO" id="GO:0005634">
    <property type="term" value="C:nucleus"/>
    <property type="evidence" value="ECO:0007669"/>
    <property type="project" value="UniProtKB-SubCell"/>
</dbReference>
<proteinExistence type="inferred from homology"/>
<evidence type="ECO:0000256" key="3">
    <source>
        <dbReference type="ARBA" id="ARBA00023125"/>
    </source>
</evidence>
<dbReference type="InterPro" id="IPR036388">
    <property type="entry name" value="WH-like_DNA-bd_sf"/>
</dbReference>
<dbReference type="GO" id="GO:0043565">
    <property type="term" value="F:sequence-specific DNA binding"/>
    <property type="evidence" value="ECO:0007669"/>
    <property type="project" value="InterPro"/>
</dbReference>
<dbReference type="eggNOG" id="KOG0627">
    <property type="taxonomic scope" value="Eukaryota"/>
</dbReference>
<dbReference type="SUPFAM" id="SSF46785">
    <property type="entry name" value="Winged helix' DNA-binding domain"/>
    <property type="match status" value="1"/>
</dbReference>
<dbReference type="Gene3D" id="1.10.10.10">
    <property type="entry name" value="Winged helix-like DNA-binding domain superfamily/Winged helix DNA-binding domain"/>
    <property type="match status" value="1"/>
</dbReference>
<protein>
    <submittedName>
        <fullName evidence="7">Heat shock transcription factor, Y-linked</fullName>
    </submittedName>
</protein>
<comment type="similarity">
    <text evidence="2">Belongs to the HSF family.</text>
</comment>
<dbReference type="InParanoid" id="G5AM00"/>
<gene>
    <name evidence="7" type="ORF">GW7_13947</name>
</gene>
<dbReference type="Pfam" id="PF00447">
    <property type="entry name" value="HSF_DNA-bind"/>
    <property type="match status" value="1"/>
</dbReference>
<feature type="region of interest" description="Disordered" evidence="5">
    <location>
        <begin position="243"/>
        <end position="274"/>
    </location>
</feature>
<keyword evidence="3" id="KW-0238">DNA-binding</keyword>
<dbReference type="STRING" id="10181.G5AM00"/>
<keyword evidence="4" id="KW-0539">Nucleus</keyword>
<evidence type="ECO:0000256" key="5">
    <source>
        <dbReference type="SAM" id="MobiDB-lite"/>
    </source>
</evidence>
<comment type="subcellular location">
    <subcellularLocation>
        <location evidence="1">Nucleus</location>
    </subcellularLocation>
</comment>
<dbReference type="EMBL" id="JH165913">
    <property type="protein sequence ID" value="EHA98060.1"/>
    <property type="molecule type" value="Genomic_DNA"/>
</dbReference>
<evidence type="ECO:0000259" key="6">
    <source>
        <dbReference type="Pfam" id="PF00447"/>
    </source>
</evidence>
<evidence type="ECO:0000313" key="8">
    <source>
        <dbReference type="Proteomes" id="UP000006813"/>
    </source>
</evidence>
<dbReference type="AlphaFoldDB" id="G5AM00"/>
<feature type="domain" description="HSF-type DNA-binding" evidence="6">
    <location>
        <begin position="34"/>
        <end position="141"/>
    </location>
</feature>
<feature type="region of interest" description="Disordered" evidence="5">
    <location>
        <begin position="177"/>
        <end position="214"/>
    </location>
</feature>
<sequence length="274" mass="29879">MHQDPGSQGAQQPEDQNQPGANEEGSNELGGLPFPRKLWGIVENNAFQSVCWNKDGDAVVIDADLFQGEILGHRDTGRIFEADSLKSFIHQLGLYGFRWICPHDSEAQSWGNKTMMGIEAPNPKKKKMAMRHSPRFQKADSRKFQREALQDQGPRGPPPTVFSGIWAMKSVIGHSLDNQAPRVPSAPSGEGTARNGTSAPPAAATEKGAGGEPRSSLAYRHHCALMSLFNTCYSIALTALSAKTPDEHSDAEEQEDASDYKSVLCKQLNDNPQP</sequence>
<evidence type="ECO:0000256" key="4">
    <source>
        <dbReference type="ARBA" id="ARBA00023242"/>
    </source>
</evidence>
<evidence type="ECO:0000256" key="1">
    <source>
        <dbReference type="ARBA" id="ARBA00004123"/>
    </source>
</evidence>
<organism evidence="7 8">
    <name type="scientific">Heterocephalus glaber</name>
    <name type="common">Naked mole rat</name>
    <dbReference type="NCBI Taxonomy" id="10181"/>
    <lineage>
        <taxon>Eukaryota</taxon>
        <taxon>Metazoa</taxon>
        <taxon>Chordata</taxon>
        <taxon>Craniata</taxon>
        <taxon>Vertebrata</taxon>
        <taxon>Euteleostomi</taxon>
        <taxon>Mammalia</taxon>
        <taxon>Eutheria</taxon>
        <taxon>Euarchontoglires</taxon>
        <taxon>Glires</taxon>
        <taxon>Rodentia</taxon>
        <taxon>Hystricomorpha</taxon>
        <taxon>Bathyergidae</taxon>
        <taxon>Heterocephalus</taxon>
    </lineage>
</organism>
<evidence type="ECO:0000256" key="2">
    <source>
        <dbReference type="ARBA" id="ARBA00006403"/>
    </source>
</evidence>
<dbReference type="InterPro" id="IPR036390">
    <property type="entry name" value="WH_DNA-bd_sf"/>
</dbReference>